<dbReference type="PANTHER" id="PTHR33434">
    <property type="entry name" value="DEGV DOMAIN-CONTAINING PROTEIN DR_1986-RELATED"/>
    <property type="match status" value="1"/>
</dbReference>
<dbReference type="Gene3D" id="3.30.1180.10">
    <property type="match status" value="1"/>
</dbReference>
<dbReference type="Gene3D" id="3.40.50.10170">
    <property type="match status" value="1"/>
</dbReference>
<dbReference type="GO" id="GO:0008289">
    <property type="term" value="F:lipid binding"/>
    <property type="evidence" value="ECO:0007669"/>
    <property type="project" value="UniProtKB-KW"/>
</dbReference>
<dbReference type="PROSITE" id="PS51482">
    <property type="entry name" value="DEGV"/>
    <property type="match status" value="1"/>
</dbReference>
<dbReference type="InterPro" id="IPR050270">
    <property type="entry name" value="DegV_domain_contain"/>
</dbReference>
<dbReference type="InterPro" id="IPR003797">
    <property type="entry name" value="DegV"/>
</dbReference>
<dbReference type="PANTHER" id="PTHR33434:SF8">
    <property type="entry name" value="DEGV DOMAIN-CONTAINING PROTEIN SPR1019"/>
    <property type="match status" value="1"/>
</dbReference>
<sequence length="285" mass="30905">MTKVKIVTDSTAVLSDEEIMELGVKVIPLTVMIDDQLYQDGVDLSREDFMDKMAQAKNLPKTSTPSLGVFTEAYEELLAEDAEDVEVISIHLTPGLSGTFDTAQQAAQMLDTEKIHVINSTFIDCSLGFQVIAAAQLAQQGKSVSEILQEMQKIKENTELYLTLSSLDNLSAGGRISKATGFIGGLLNIKIGAHVVDGEIIAETKGRGSKTIKNYLKKIIDQMHEANGIKKIGLSHAGIPELAQELAQTLQNEFPKAQVHVQQTTPVVSTHTGVGAFGLSYLKEY</sequence>
<evidence type="ECO:0000256" key="1">
    <source>
        <dbReference type="ARBA" id="ARBA00023121"/>
    </source>
</evidence>
<dbReference type="Pfam" id="PF02645">
    <property type="entry name" value="DegV"/>
    <property type="match status" value="1"/>
</dbReference>
<keyword evidence="3" id="KW-1185">Reference proteome</keyword>
<dbReference type="InterPro" id="IPR043168">
    <property type="entry name" value="DegV_C"/>
</dbReference>
<proteinExistence type="predicted"/>
<dbReference type="KEGG" id="wco:G7084_04280"/>
<dbReference type="SUPFAM" id="SSF82549">
    <property type="entry name" value="DAK1/DegV-like"/>
    <property type="match status" value="1"/>
</dbReference>
<protein>
    <submittedName>
        <fullName evidence="2">DegV family protein</fullName>
    </submittedName>
</protein>
<gene>
    <name evidence="2" type="ORF">G7084_04280</name>
</gene>
<evidence type="ECO:0000313" key="3">
    <source>
        <dbReference type="Proteomes" id="UP000500741"/>
    </source>
</evidence>
<dbReference type="NCBIfam" id="TIGR00762">
    <property type="entry name" value="DegV"/>
    <property type="match status" value="1"/>
</dbReference>
<reference evidence="2 3" key="1">
    <citation type="submission" date="2020-03" db="EMBL/GenBank/DDBJ databases">
        <title>Weissella sp. nov., isolated from Cybister lewisianus.</title>
        <authorList>
            <person name="Hyun D.-W."/>
            <person name="Bae J.-W."/>
        </authorList>
    </citation>
    <scope>NUCLEOTIDE SEQUENCE [LARGE SCALE GENOMIC DNA]</scope>
    <source>
        <strain evidence="2 3">HDW19</strain>
    </source>
</reference>
<dbReference type="Proteomes" id="UP000500741">
    <property type="component" value="Chromosome"/>
</dbReference>
<name>A0A6G8B056_9LACO</name>
<evidence type="ECO:0000313" key="2">
    <source>
        <dbReference type="EMBL" id="QIL50595.1"/>
    </source>
</evidence>
<keyword evidence="1" id="KW-0446">Lipid-binding</keyword>
<accession>A0A6G8B056</accession>
<organism evidence="2 3">
    <name type="scientific">Weissella coleopterorum</name>
    <dbReference type="NCBI Taxonomy" id="2714949"/>
    <lineage>
        <taxon>Bacteria</taxon>
        <taxon>Bacillati</taxon>
        <taxon>Bacillota</taxon>
        <taxon>Bacilli</taxon>
        <taxon>Lactobacillales</taxon>
        <taxon>Lactobacillaceae</taxon>
        <taxon>Weissella</taxon>
    </lineage>
</organism>
<dbReference type="EMBL" id="CP049888">
    <property type="protein sequence ID" value="QIL50595.1"/>
    <property type="molecule type" value="Genomic_DNA"/>
</dbReference>
<dbReference type="AlphaFoldDB" id="A0A6G8B056"/>
<dbReference type="RefSeq" id="WP_166010353.1">
    <property type="nucleotide sequence ID" value="NZ_CP049888.1"/>
</dbReference>